<dbReference type="Proteomes" id="UP000184532">
    <property type="component" value="Unassembled WGS sequence"/>
</dbReference>
<dbReference type="InterPro" id="IPR025336">
    <property type="entry name" value="SCO4226-like"/>
</dbReference>
<evidence type="ECO:0000313" key="2">
    <source>
        <dbReference type="EMBL" id="SHG66337.1"/>
    </source>
</evidence>
<organism evidence="2 3">
    <name type="scientific">Flagellimonas flava</name>
    <dbReference type="NCBI Taxonomy" id="570519"/>
    <lineage>
        <taxon>Bacteria</taxon>
        <taxon>Pseudomonadati</taxon>
        <taxon>Bacteroidota</taxon>
        <taxon>Flavobacteriia</taxon>
        <taxon>Flavobacteriales</taxon>
        <taxon>Flavobacteriaceae</taxon>
        <taxon>Flagellimonas</taxon>
    </lineage>
</organism>
<evidence type="ECO:0008006" key="4">
    <source>
        <dbReference type="Google" id="ProtNLM"/>
    </source>
</evidence>
<dbReference type="AlphaFoldDB" id="A0A1M5LMN7"/>
<keyword evidence="3" id="KW-1185">Reference proteome</keyword>
<dbReference type="EMBL" id="FQWL01000003">
    <property type="protein sequence ID" value="SHG66337.1"/>
    <property type="molecule type" value="Genomic_DNA"/>
</dbReference>
<dbReference type="Pfam" id="PF14026">
    <property type="entry name" value="SCO4226-like"/>
    <property type="match status" value="1"/>
</dbReference>
<feature type="signal peptide" evidence="1">
    <location>
        <begin position="1"/>
        <end position="23"/>
    </location>
</feature>
<keyword evidence="1" id="KW-0732">Signal</keyword>
<evidence type="ECO:0000256" key="1">
    <source>
        <dbReference type="SAM" id="SignalP"/>
    </source>
</evidence>
<evidence type="ECO:0000313" key="3">
    <source>
        <dbReference type="Proteomes" id="UP000184532"/>
    </source>
</evidence>
<dbReference type="InterPro" id="IPR042557">
    <property type="entry name" value="SCO4226"/>
</dbReference>
<sequence>MKKINVCALTILGFLFFSHMAIAQQQEVIYTKMSSEQREDNNMKTYLIEREIPEAGKLTKEQLKGISQKSCSVLREMGAGIEWLQSYVTDDKVYCLYKAENKDMVRRHAELGGFPVNSIQELSTTINPSTSE</sequence>
<reference evidence="3" key="1">
    <citation type="submission" date="2016-11" db="EMBL/GenBank/DDBJ databases">
        <authorList>
            <person name="Varghese N."/>
            <person name="Submissions S."/>
        </authorList>
    </citation>
    <scope>NUCLEOTIDE SEQUENCE [LARGE SCALE GENOMIC DNA]</scope>
    <source>
        <strain evidence="3">DSM 22638</strain>
    </source>
</reference>
<dbReference type="Gene3D" id="3.30.70.3090">
    <property type="entry name" value="ORF SCO4226, nickel-binding ferredoxin-like monomer"/>
    <property type="match status" value="1"/>
</dbReference>
<accession>A0A1M5LMN7</accession>
<feature type="chain" id="PRO_5013087348" description="DUF4242 domain-containing protein" evidence="1">
    <location>
        <begin position="24"/>
        <end position="132"/>
    </location>
</feature>
<protein>
    <recommendedName>
        <fullName evidence="4">DUF4242 domain-containing protein</fullName>
    </recommendedName>
</protein>
<proteinExistence type="predicted"/>
<name>A0A1M5LMN7_9FLAO</name>
<dbReference type="RefSeq" id="WP_245812812.1">
    <property type="nucleotide sequence ID" value="NZ_FQWL01000003.1"/>
</dbReference>
<dbReference type="STRING" id="570519.SAMN04488116_1992"/>
<gene>
    <name evidence="2" type="ORF">SAMN04488116_1992</name>
</gene>